<dbReference type="Pfam" id="PF00226">
    <property type="entry name" value="DnaJ"/>
    <property type="match status" value="1"/>
</dbReference>
<dbReference type="PROSITE" id="PS00636">
    <property type="entry name" value="DNAJ_1"/>
    <property type="match status" value="1"/>
</dbReference>
<dbReference type="PRINTS" id="PR00625">
    <property type="entry name" value="JDOMAIN"/>
</dbReference>
<name>A0AAF0IN19_9BASI</name>
<accession>A0AAF0IN19</accession>
<dbReference type="Proteomes" id="UP001216638">
    <property type="component" value="Chromosome 1"/>
</dbReference>
<protein>
    <recommendedName>
        <fullName evidence="2">J domain-containing protein</fullName>
    </recommendedName>
</protein>
<dbReference type="GO" id="GO:0005737">
    <property type="term" value="C:cytoplasm"/>
    <property type="evidence" value="ECO:0007669"/>
    <property type="project" value="TreeGrafter"/>
</dbReference>
<evidence type="ECO:0000256" key="1">
    <source>
        <dbReference type="SAM" id="MobiDB-lite"/>
    </source>
</evidence>
<dbReference type="CDD" id="cd06257">
    <property type="entry name" value="DnaJ"/>
    <property type="match status" value="1"/>
</dbReference>
<dbReference type="InterPro" id="IPR018253">
    <property type="entry name" value="DnaJ_domain_CS"/>
</dbReference>
<dbReference type="EMBL" id="CP119951">
    <property type="protein sequence ID" value="WFC94634.1"/>
    <property type="molecule type" value="Genomic_DNA"/>
</dbReference>
<dbReference type="PANTHER" id="PTHR43948:SF10">
    <property type="entry name" value="MRJ, ISOFORM E"/>
    <property type="match status" value="1"/>
</dbReference>
<evidence type="ECO:0000313" key="4">
    <source>
        <dbReference type="Proteomes" id="UP001216638"/>
    </source>
</evidence>
<organism evidence="3 4">
    <name type="scientific">Malassezia brasiliensis</name>
    <dbReference type="NCBI Taxonomy" id="1821822"/>
    <lineage>
        <taxon>Eukaryota</taxon>
        <taxon>Fungi</taxon>
        <taxon>Dikarya</taxon>
        <taxon>Basidiomycota</taxon>
        <taxon>Ustilaginomycotina</taxon>
        <taxon>Malasseziomycetes</taxon>
        <taxon>Malasseziales</taxon>
        <taxon>Malasseziaceae</taxon>
        <taxon>Malassezia</taxon>
    </lineage>
</organism>
<dbReference type="SMART" id="SM00271">
    <property type="entry name" value="DnaJ"/>
    <property type="match status" value="1"/>
</dbReference>
<feature type="domain" description="J" evidence="2">
    <location>
        <begin position="4"/>
        <end position="71"/>
    </location>
</feature>
<dbReference type="InterPro" id="IPR001623">
    <property type="entry name" value="DnaJ_domain"/>
</dbReference>
<keyword evidence="4" id="KW-1185">Reference proteome</keyword>
<dbReference type="PROSITE" id="PS50076">
    <property type="entry name" value="DNAJ_2"/>
    <property type="match status" value="1"/>
</dbReference>
<evidence type="ECO:0000313" key="3">
    <source>
        <dbReference type="EMBL" id="WFC94634.1"/>
    </source>
</evidence>
<evidence type="ECO:0000259" key="2">
    <source>
        <dbReference type="PROSITE" id="PS50076"/>
    </source>
</evidence>
<dbReference type="InterPro" id="IPR036869">
    <property type="entry name" value="J_dom_sf"/>
</dbReference>
<proteinExistence type="predicted"/>
<feature type="region of interest" description="Disordered" evidence="1">
    <location>
        <begin position="285"/>
        <end position="324"/>
    </location>
</feature>
<feature type="compositionally biased region" description="Low complexity" evidence="1">
    <location>
        <begin position="301"/>
        <end position="315"/>
    </location>
</feature>
<dbReference type="GO" id="GO:0051087">
    <property type="term" value="F:protein-folding chaperone binding"/>
    <property type="evidence" value="ECO:0007669"/>
    <property type="project" value="TreeGrafter"/>
</dbReference>
<dbReference type="GO" id="GO:0044183">
    <property type="term" value="F:protein folding chaperone"/>
    <property type="evidence" value="ECO:0007669"/>
    <property type="project" value="TreeGrafter"/>
</dbReference>
<gene>
    <name evidence="3" type="ORF">MBRA1_001267</name>
</gene>
<dbReference type="GO" id="GO:0051082">
    <property type="term" value="F:unfolded protein binding"/>
    <property type="evidence" value="ECO:0007669"/>
    <property type="project" value="TreeGrafter"/>
</dbReference>
<sequence length="324" mass="35349">MPTDWYAILELEPSATATEIRSAYKKKALRSHPDRAPAGEKEQATAQFKMIAEAYEVLGDDRRRWEYDRFEYPLVNGSMPADAFDMHASTSPNGHSFVWESSFDSARRAQQGRYGPDGFPRGAFDPFELFNSMFARDFHEMEAESSFNGAQSSFVDDPFASMMGGLGSSRSAFGHDAFGGAFGNSATGSPFGAGGSPFSLLHGFPPTHTTNARGNSSFSSSSNISMFNSSNGMGGESETRRTTVVNGHRETVITKRDAQGNETVRRITPQGETIYINGQLQPALEAPKHPAVDSVANSENDAASDTSQRSDTTSTGRRKKWKLF</sequence>
<reference evidence="3" key="1">
    <citation type="submission" date="2023-03" db="EMBL/GenBank/DDBJ databases">
        <title>Mating type loci evolution in Malassezia.</title>
        <authorList>
            <person name="Coelho M.A."/>
        </authorList>
    </citation>
    <scope>NUCLEOTIDE SEQUENCE</scope>
    <source>
        <strain evidence="3">CBS 14135</strain>
    </source>
</reference>
<dbReference type="Gene3D" id="1.10.287.110">
    <property type="entry name" value="DnaJ domain"/>
    <property type="match status" value="1"/>
</dbReference>
<dbReference type="AlphaFoldDB" id="A0AAF0IN19"/>
<dbReference type="SUPFAM" id="SSF46565">
    <property type="entry name" value="Chaperone J-domain"/>
    <property type="match status" value="1"/>
</dbReference>
<dbReference type="PANTHER" id="PTHR43948">
    <property type="entry name" value="DNAJ HOMOLOG SUBFAMILY B"/>
    <property type="match status" value="1"/>
</dbReference>